<proteinExistence type="predicted"/>
<dbReference type="EMBL" id="OU015584">
    <property type="protein sequence ID" value="CAG5081956.1"/>
    <property type="molecule type" value="Genomic_DNA"/>
</dbReference>
<accession>A0A916JM03</accession>
<evidence type="ECO:0000313" key="2">
    <source>
        <dbReference type="EMBL" id="CAG5081956.1"/>
    </source>
</evidence>
<dbReference type="AlphaFoldDB" id="A0A916JM03"/>
<dbReference type="KEGG" id="ptan:CRYO30217_01771"/>
<gene>
    <name evidence="2" type="ORF">CRYO30217_01771</name>
</gene>
<keyword evidence="1" id="KW-0812">Transmembrane</keyword>
<dbReference type="RefSeq" id="WP_258541958.1">
    <property type="nucleotide sequence ID" value="NZ_OU015584.1"/>
</dbReference>
<feature type="transmembrane region" description="Helical" evidence="1">
    <location>
        <begin position="63"/>
        <end position="81"/>
    </location>
</feature>
<evidence type="ECO:0000313" key="3">
    <source>
        <dbReference type="Proteomes" id="UP000683507"/>
    </source>
</evidence>
<reference evidence="2" key="1">
    <citation type="submission" date="2021-04" db="EMBL/GenBank/DDBJ databases">
        <authorList>
            <person name="Rodrigo-Torres L."/>
            <person name="Arahal R. D."/>
            <person name="Lucena T."/>
        </authorList>
    </citation>
    <scope>NUCLEOTIDE SEQUENCE</scope>
    <source>
        <strain evidence="2">AS29M-1</strain>
    </source>
</reference>
<keyword evidence="1" id="KW-1133">Transmembrane helix</keyword>
<protein>
    <submittedName>
        <fullName evidence="2">Uncharacterized protein</fullName>
    </submittedName>
</protein>
<keyword evidence="3" id="KW-1185">Reference proteome</keyword>
<sequence>MARTFALKRGYCHIDDENLMISMSDQPYKVKNPKVNFQRVFFGAIFVLSVVFLVQALNGAQKAMVIFYGFAAGIVGLNLLLNWNKNNDTCIPVKDVSCIEYKPAGSLTNDFFLVKYVSNGRKKQRILMLHRSIRGNKKELEKIKKHLSTVSDIDCNDAKTK</sequence>
<feature type="transmembrane region" description="Helical" evidence="1">
    <location>
        <begin position="40"/>
        <end position="57"/>
    </location>
</feature>
<organism evidence="2 3">
    <name type="scientific">Parvicella tangerina</name>
    <dbReference type="NCBI Taxonomy" id="2829795"/>
    <lineage>
        <taxon>Bacteria</taxon>
        <taxon>Pseudomonadati</taxon>
        <taxon>Bacteroidota</taxon>
        <taxon>Flavobacteriia</taxon>
        <taxon>Flavobacteriales</taxon>
        <taxon>Parvicellaceae</taxon>
        <taxon>Parvicella</taxon>
    </lineage>
</organism>
<evidence type="ECO:0000256" key="1">
    <source>
        <dbReference type="SAM" id="Phobius"/>
    </source>
</evidence>
<keyword evidence="1" id="KW-0472">Membrane</keyword>
<dbReference type="Proteomes" id="UP000683507">
    <property type="component" value="Chromosome"/>
</dbReference>
<name>A0A916JM03_9FLAO</name>